<evidence type="ECO:0000256" key="3">
    <source>
        <dbReference type="ARBA" id="ARBA00022989"/>
    </source>
</evidence>
<evidence type="ECO:0000259" key="6">
    <source>
        <dbReference type="Pfam" id="PF04932"/>
    </source>
</evidence>
<dbReference type="InterPro" id="IPR031726">
    <property type="entry name" value="PglL_A"/>
</dbReference>
<dbReference type="EMBL" id="MAJZ01000459">
    <property type="protein sequence ID" value="OCH76321.1"/>
    <property type="molecule type" value="Genomic_DNA"/>
</dbReference>
<dbReference type="InterPro" id="IPR051533">
    <property type="entry name" value="WaaL-like"/>
</dbReference>
<reference evidence="10" key="1">
    <citation type="submission" date="2016-06" db="EMBL/GenBank/DDBJ databases">
        <authorList>
            <person name="Hehemann J.-H."/>
            <person name="Arevalo P."/>
            <person name="Datta M.S."/>
            <person name="Polz M.F."/>
        </authorList>
    </citation>
    <scope>NUCLEOTIDE SEQUENCE [LARGE SCALE GENOMIC DNA]</scope>
    <source>
        <strain evidence="10">9CSC122</strain>
    </source>
</reference>
<evidence type="ECO:0000259" key="8">
    <source>
        <dbReference type="Pfam" id="PF15864"/>
    </source>
</evidence>
<keyword evidence="9" id="KW-0436">Ligase</keyword>
<evidence type="ECO:0000256" key="1">
    <source>
        <dbReference type="ARBA" id="ARBA00004141"/>
    </source>
</evidence>
<gene>
    <name evidence="9" type="ORF">A6E14_09425</name>
</gene>
<dbReference type="Pfam" id="PF15864">
    <property type="entry name" value="PglL_A"/>
    <property type="match status" value="1"/>
</dbReference>
<feature type="transmembrane region" description="Helical" evidence="5">
    <location>
        <begin position="440"/>
        <end position="458"/>
    </location>
</feature>
<organism evidence="9 10">
    <name type="scientific">Vibrio genomosp. F10</name>
    <dbReference type="NCBI Taxonomy" id="723171"/>
    <lineage>
        <taxon>Bacteria</taxon>
        <taxon>Pseudomonadati</taxon>
        <taxon>Pseudomonadota</taxon>
        <taxon>Gammaproteobacteria</taxon>
        <taxon>Vibrionales</taxon>
        <taxon>Vibrionaceae</taxon>
        <taxon>Vibrio</taxon>
    </lineage>
</organism>
<feature type="transmembrane region" description="Helical" evidence="5">
    <location>
        <begin position="137"/>
        <end position="157"/>
    </location>
</feature>
<keyword evidence="3 5" id="KW-1133">Transmembrane helix</keyword>
<feature type="transmembrane region" description="Helical" evidence="5">
    <location>
        <begin position="177"/>
        <end position="200"/>
    </location>
</feature>
<evidence type="ECO:0000313" key="10">
    <source>
        <dbReference type="Proteomes" id="UP000093173"/>
    </source>
</evidence>
<dbReference type="RefSeq" id="WP_065576753.1">
    <property type="nucleotide sequence ID" value="NZ_JBNGCH010000459.1"/>
</dbReference>
<accession>A0A1B9QZ57</accession>
<sequence>MAILHTGGTRLEPHAPRIPLNKPFLISLAVVFIVAMHFFMPNPGGSGLALSFNATTWTALSVTLSIGLYQLATNQSLMYSKLTIGLLVCCLLMTVPTLYGNATTSAALGRLVGLWAGFLLFVLLQQFRFSNKHKQRLLWFIVIAVFIQSVFGFYQYLLLEPNNMFGYDAIRNRPYGIFQQPNVMASFLATGLVISAYLLARQTNKYGRLSETSFLCLIPLLTAPLLIIIASRTGWLGAIISLCFVLPYLYKYSTRKRFFSWVTCCLLGVGLGFFATHSQGTDALLSSKADLESPRKYTFPQALDMVIEKPFTGYGYGKFEAEYILYTARQHQLNPSYKPGLPAMDHPHNELLFWGVEGGLIPLLAILLAASLVLSRIYYAKKGIRLAMFALFVPIVVHSQLEYPFYHSAIHWITFMILLFWVDQRVASYKRLHFGQLTKSLLRVTCIITPLITSFYMFSALHTNYVLTLFERSSPKQPEILDRVTNPVVWKDRFDWDIYSTYLNIGLHTQEPELIKPYIQWSLDMIQSKPRPAFYSNLILAYQGLGDSSRAEQIRAEAQYLFPNKDFTAIQYRPQSSAEETLTAESTPSE</sequence>
<feature type="transmembrane region" description="Helical" evidence="5">
    <location>
        <begin position="52"/>
        <end position="72"/>
    </location>
</feature>
<feature type="transmembrane region" description="Helical" evidence="5">
    <location>
        <begin position="20"/>
        <end position="40"/>
    </location>
</feature>
<keyword evidence="10" id="KW-1185">Reference proteome</keyword>
<evidence type="ECO:0000256" key="5">
    <source>
        <dbReference type="SAM" id="Phobius"/>
    </source>
</evidence>
<feature type="domain" description="Virulence factor membrane-bound polymerase C-terminal" evidence="7">
    <location>
        <begin position="387"/>
        <end position="573"/>
    </location>
</feature>
<evidence type="ECO:0000259" key="7">
    <source>
        <dbReference type="Pfam" id="PF11846"/>
    </source>
</evidence>
<feature type="domain" description="Protein glycosylation ligase" evidence="8">
    <location>
        <begin position="174"/>
        <end position="199"/>
    </location>
</feature>
<protein>
    <submittedName>
        <fullName evidence="9">Ligase</fullName>
    </submittedName>
</protein>
<feature type="transmembrane region" description="Helical" evidence="5">
    <location>
        <begin position="212"/>
        <end position="229"/>
    </location>
</feature>
<dbReference type="Pfam" id="PF04932">
    <property type="entry name" value="Wzy_C"/>
    <property type="match status" value="1"/>
</dbReference>
<dbReference type="InterPro" id="IPR021797">
    <property type="entry name" value="Wzy_C_2"/>
</dbReference>
<evidence type="ECO:0000256" key="2">
    <source>
        <dbReference type="ARBA" id="ARBA00022692"/>
    </source>
</evidence>
<keyword evidence="4 5" id="KW-0472">Membrane</keyword>
<dbReference type="InterPro" id="IPR007016">
    <property type="entry name" value="O-antigen_ligase-rel_domated"/>
</dbReference>
<comment type="caution">
    <text evidence="9">The sequence shown here is derived from an EMBL/GenBank/DDBJ whole genome shotgun (WGS) entry which is preliminary data.</text>
</comment>
<feature type="transmembrane region" description="Helical" evidence="5">
    <location>
        <begin position="258"/>
        <end position="276"/>
    </location>
</feature>
<feature type="transmembrane region" description="Helical" evidence="5">
    <location>
        <begin position="235"/>
        <end position="251"/>
    </location>
</feature>
<keyword evidence="2 5" id="KW-0812">Transmembrane</keyword>
<dbReference type="GO" id="GO:0016020">
    <property type="term" value="C:membrane"/>
    <property type="evidence" value="ECO:0007669"/>
    <property type="project" value="UniProtKB-SubCell"/>
</dbReference>
<feature type="transmembrane region" description="Helical" evidence="5">
    <location>
        <begin position="386"/>
        <end position="403"/>
    </location>
</feature>
<feature type="transmembrane region" description="Helical" evidence="5">
    <location>
        <begin position="79"/>
        <end position="99"/>
    </location>
</feature>
<comment type="subcellular location">
    <subcellularLocation>
        <location evidence="1">Membrane</location>
        <topology evidence="1">Multi-pass membrane protein</topology>
    </subcellularLocation>
</comment>
<feature type="transmembrane region" description="Helical" evidence="5">
    <location>
        <begin position="105"/>
        <end position="125"/>
    </location>
</feature>
<dbReference type="PANTHER" id="PTHR37422">
    <property type="entry name" value="TEICHURONIC ACID BIOSYNTHESIS PROTEIN TUAE"/>
    <property type="match status" value="1"/>
</dbReference>
<feature type="domain" description="O-antigen ligase-related" evidence="6">
    <location>
        <begin position="222"/>
        <end position="366"/>
    </location>
</feature>
<dbReference type="Pfam" id="PF11846">
    <property type="entry name" value="Wzy_C_2"/>
    <property type="match status" value="1"/>
</dbReference>
<feature type="transmembrane region" description="Helical" evidence="5">
    <location>
        <begin position="409"/>
        <end position="428"/>
    </location>
</feature>
<evidence type="ECO:0000256" key="4">
    <source>
        <dbReference type="ARBA" id="ARBA00023136"/>
    </source>
</evidence>
<dbReference type="AlphaFoldDB" id="A0A1B9QZ57"/>
<dbReference type="PANTHER" id="PTHR37422:SF21">
    <property type="entry name" value="EXOQ-LIKE PROTEIN"/>
    <property type="match status" value="1"/>
</dbReference>
<evidence type="ECO:0000313" key="9">
    <source>
        <dbReference type="EMBL" id="OCH76321.1"/>
    </source>
</evidence>
<feature type="transmembrane region" description="Helical" evidence="5">
    <location>
        <begin position="351"/>
        <end position="374"/>
    </location>
</feature>
<dbReference type="Proteomes" id="UP000093173">
    <property type="component" value="Unassembled WGS sequence"/>
</dbReference>
<name>A0A1B9QZ57_9VIBR</name>
<proteinExistence type="predicted"/>
<dbReference type="GO" id="GO:0016874">
    <property type="term" value="F:ligase activity"/>
    <property type="evidence" value="ECO:0007669"/>
    <property type="project" value="UniProtKB-KW"/>
</dbReference>